<feature type="transmembrane region" description="Helical" evidence="6">
    <location>
        <begin position="158"/>
        <end position="176"/>
    </location>
</feature>
<organism evidence="8 9">
    <name type="scientific">Micromonas commoda (strain RCC299 / NOUM17 / CCMP2709)</name>
    <name type="common">Picoplanktonic green alga</name>
    <dbReference type="NCBI Taxonomy" id="296587"/>
    <lineage>
        <taxon>Eukaryota</taxon>
        <taxon>Viridiplantae</taxon>
        <taxon>Chlorophyta</taxon>
        <taxon>Mamiellophyceae</taxon>
        <taxon>Mamiellales</taxon>
        <taxon>Mamiellaceae</taxon>
        <taxon>Micromonas</taxon>
    </lineage>
</organism>
<evidence type="ECO:0000256" key="7">
    <source>
        <dbReference type="SAM" id="SignalP"/>
    </source>
</evidence>
<comment type="subcellular location">
    <subcellularLocation>
        <location evidence="1">Membrane</location>
        <topology evidence="1">Multi-pass membrane protein</topology>
    </subcellularLocation>
</comment>
<dbReference type="PANTHER" id="PTHR10231">
    <property type="entry name" value="NUCLEOTIDE-SUGAR TRANSMEMBRANE TRANSPORTER"/>
    <property type="match status" value="1"/>
</dbReference>
<evidence type="ECO:0000256" key="4">
    <source>
        <dbReference type="ARBA" id="ARBA00022989"/>
    </source>
</evidence>
<name>C1EJI9_MICCC</name>
<feature type="transmembrane region" description="Helical" evidence="6">
    <location>
        <begin position="129"/>
        <end position="146"/>
    </location>
</feature>
<evidence type="ECO:0000256" key="5">
    <source>
        <dbReference type="ARBA" id="ARBA00023136"/>
    </source>
</evidence>
<reference evidence="8 9" key="1">
    <citation type="journal article" date="2009" name="Science">
        <title>Green evolution and dynamic adaptations revealed by genomes of the marine picoeukaryotes Micromonas.</title>
        <authorList>
            <person name="Worden A.Z."/>
            <person name="Lee J.H."/>
            <person name="Mock T."/>
            <person name="Rouze P."/>
            <person name="Simmons M.P."/>
            <person name="Aerts A.L."/>
            <person name="Allen A.E."/>
            <person name="Cuvelier M.L."/>
            <person name="Derelle E."/>
            <person name="Everett M.V."/>
            <person name="Foulon E."/>
            <person name="Grimwood J."/>
            <person name="Gundlach H."/>
            <person name="Henrissat B."/>
            <person name="Napoli C."/>
            <person name="McDonald S.M."/>
            <person name="Parker M.S."/>
            <person name="Rombauts S."/>
            <person name="Salamov A."/>
            <person name="Von Dassow P."/>
            <person name="Badger J.H."/>
            <person name="Coutinho P.M."/>
            <person name="Demir E."/>
            <person name="Dubchak I."/>
            <person name="Gentemann C."/>
            <person name="Eikrem W."/>
            <person name="Gready J.E."/>
            <person name="John U."/>
            <person name="Lanier W."/>
            <person name="Lindquist E.A."/>
            <person name="Lucas S."/>
            <person name="Mayer K.F."/>
            <person name="Moreau H."/>
            <person name="Not F."/>
            <person name="Otillar R."/>
            <person name="Panaud O."/>
            <person name="Pangilinan J."/>
            <person name="Paulsen I."/>
            <person name="Piegu B."/>
            <person name="Poliakov A."/>
            <person name="Robbens S."/>
            <person name="Schmutz J."/>
            <person name="Toulza E."/>
            <person name="Wyss T."/>
            <person name="Zelensky A."/>
            <person name="Zhou K."/>
            <person name="Armbrust E.V."/>
            <person name="Bhattacharya D."/>
            <person name="Goodenough U.W."/>
            <person name="Van de Peer Y."/>
            <person name="Grigoriev I.V."/>
        </authorList>
    </citation>
    <scope>NUCLEOTIDE SEQUENCE [LARGE SCALE GENOMIC DNA]</scope>
    <source>
        <strain evidence="9">RCC299 / NOUM17</strain>
    </source>
</reference>
<evidence type="ECO:0000256" key="2">
    <source>
        <dbReference type="ARBA" id="ARBA00006447"/>
    </source>
</evidence>
<dbReference type="eggNOG" id="KOG2234">
    <property type="taxonomic scope" value="Eukaryota"/>
</dbReference>
<feature type="transmembrane region" description="Helical" evidence="6">
    <location>
        <begin position="271"/>
        <end position="298"/>
    </location>
</feature>
<feature type="transmembrane region" description="Helical" evidence="6">
    <location>
        <begin position="196"/>
        <end position="218"/>
    </location>
</feature>
<dbReference type="EMBL" id="CP001335">
    <property type="protein sequence ID" value="ACO68240.1"/>
    <property type="molecule type" value="Genomic_DNA"/>
</dbReference>
<dbReference type="InParanoid" id="C1EJI9"/>
<dbReference type="AlphaFoldDB" id="C1EJI9"/>
<feature type="non-terminal residue" evidence="8">
    <location>
        <position position="299"/>
    </location>
</feature>
<sequence length="299" mass="32511">MRLSCALLVFCTCANAVSIKHSVRSGLKQPNPQILVLFVELSKLIISAIFLFGEKRFGIVGENTCLDAVSVSNFFLFAVPGILYTFCNNVPYIILRKMELGTYVMLSTIKIPTTATLMWLMLGKRLSRTQLYGVLLLGVGTVISLLDFHDGIALAGPTHAYLLTFLSALLSAFAAVWSEYMLKSSPQSINLQNMQLYFHSTLANMFFIGLTHGANFFAGFSSGLPDIADVGAWSSVVTLTGVGLLTSLVMKYADNILKLFLSGASMCVSRLLACVLFGDTFTTSHAIGLALVLFASYIY</sequence>
<dbReference type="InterPro" id="IPR007271">
    <property type="entry name" value="Nuc_sug_transpt"/>
</dbReference>
<feature type="chain" id="PRO_5002909049" evidence="7">
    <location>
        <begin position="17"/>
        <end position="299"/>
    </location>
</feature>
<feature type="transmembrane region" description="Helical" evidence="6">
    <location>
        <begin position="32"/>
        <end position="53"/>
    </location>
</feature>
<evidence type="ECO:0000256" key="3">
    <source>
        <dbReference type="ARBA" id="ARBA00022692"/>
    </source>
</evidence>
<evidence type="ECO:0000256" key="1">
    <source>
        <dbReference type="ARBA" id="ARBA00004141"/>
    </source>
</evidence>
<dbReference type="KEGG" id="mis:MICPUN_89260"/>
<dbReference type="RefSeq" id="XP_002506982.1">
    <property type="nucleotide sequence ID" value="XM_002506936.1"/>
</dbReference>
<dbReference type="FunCoup" id="C1EJI9">
    <property type="interactions" value="1384"/>
</dbReference>
<feature type="transmembrane region" description="Helical" evidence="6">
    <location>
        <begin position="230"/>
        <end position="250"/>
    </location>
</feature>
<keyword evidence="3 6" id="KW-0812">Transmembrane</keyword>
<comment type="similarity">
    <text evidence="2">Belongs to the nucleotide-sugar transporter family. CMP-Sialate:CMP antiporter (TC 2.A.7.12) subfamily.</text>
</comment>
<dbReference type="SUPFAM" id="SSF103481">
    <property type="entry name" value="Multidrug resistance efflux transporter EmrE"/>
    <property type="match status" value="1"/>
</dbReference>
<dbReference type="GeneID" id="8249915"/>
<dbReference type="GO" id="GO:0015165">
    <property type="term" value="F:pyrimidine nucleotide-sugar transmembrane transporter activity"/>
    <property type="evidence" value="ECO:0007669"/>
    <property type="project" value="InterPro"/>
</dbReference>
<keyword evidence="4 6" id="KW-1133">Transmembrane helix</keyword>
<dbReference type="OrthoDB" id="408493at2759"/>
<keyword evidence="9" id="KW-1185">Reference proteome</keyword>
<gene>
    <name evidence="8" type="ORF">MICPUN_89260</name>
</gene>
<dbReference type="NCBIfam" id="TIGR00803">
    <property type="entry name" value="nst"/>
    <property type="match status" value="1"/>
</dbReference>
<feature type="signal peptide" evidence="7">
    <location>
        <begin position="1"/>
        <end position="16"/>
    </location>
</feature>
<keyword evidence="5 6" id="KW-0472">Membrane</keyword>
<dbReference type="GO" id="GO:0000139">
    <property type="term" value="C:Golgi membrane"/>
    <property type="evidence" value="ECO:0007669"/>
    <property type="project" value="InterPro"/>
</dbReference>
<proteinExistence type="inferred from homology"/>
<protein>
    <submittedName>
        <fullName evidence="8">Drug/Metabolite transporter superfamily</fullName>
    </submittedName>
</protein>
<evidence type="ECO:0000313" key="9">
    <source>
        <dbReference type="Proteomes" id="UP000002009"/>
    </source>
</evidence>
<evidence type="ECO:0000256" key="6">
    <source>
        <dbReference type="SAM" id="Phobius"/>
    </source>
</evidence>
<feature type="transmembrane region" description="Helical" evidence="6">
    <location>
        <begin position="100"/>
        <end position="122"/>
    </location>
</feature>
<feature type="transmembrane region" description="Helical" evidence="6">
    <location>
        <begin position="74"/>
        <end position="94"/>
    </location>
</feature>
<evidence type="ECO:0000313" key="8">
    <source>
        <dbReference type="EMBL" id="ACO68240.1"/>
    </source>
</evidence>
<dbReference type="Proteomes" id="UP000002009">
    <property type="component" value="Chromosome 17"/>
</dbReference>
<accession>C1EJI9</accession>
<dbReference type="InterPro" id="IPR037185">
    <property type="entry name" value="EmrE-like"/>
</dbReference>
<keyword evidence="7" id="KW-0732">Signal</keyword>
<dbReference type="Pfam" id="PF04142">
    <property type="entry name" value="Nuc_sug_transp"/>
    <property type="match status" value="1"/>
</dbReference>